<comment type="caution">
    <text evidence="1">The sequence shown here is derived from an EMBL/GenBank/DDBJ whole genome shotgun (WGS) entry which is preliminary data.</text>
</comment>
<dbReference type="HOGENOM" id="CLU_2494393_0_0_3"/>
<accession>I4GSF1</accession>
<evidence type="ECO:0000313" key="2">
    <source>
        <dbReference type="Proteomes" id="UP000003273"/>
    </source>
</evidence>
<dbReference type="EMBL" id="CAIL01000055">
    <property type="protein sequence ID" value="CCI12725.1"/>
    <property type="molecule type" value="Genomic_DNA"/>
</dbReference>
<gene>
    <name evidence="1" type="ORF">MICAE_1480042</name>
</gene>
<name>I4GSF1_MICAE</name>
<sequence length="86" mass="10282">MPENSRMKTIQWSQEKNRQLQAERGLKFPRNSFLRLSSLLEKQLRNISEIKIIMTKLTPEEKYILESYDNNEWVSVVTPARMAERI</sequence>
<dbReference type="AlphaFoldDB" id="I4GSF1"/>
<organism evidence="1 2">
    <name type="scientific">Microcystis aeruginosa PCC 9806</name>
    <dbReference type="NCBI Taxonomy" id="1160282"/>
    <lineage>
        <taxon>Bacteria</taxon>
        <taxon>Bacillati</taxon>
        <taxon>Cyanobacteriota</taxon>
        <taxon>Cyanophyceae</taxon>
        <taxon>Oscillatoriophycideae</taxon>
        <taxon>Chroococcales</taxon>
        <taxon>Microcystaceae</taxon>
        <taxon>Microcystis</taxon>
    </lineage>
</organism>
<proteinExistence type="predicted"/>
<protein>
    <submittedName>
        <fullName evidence="1">Uncharacterized protein</fullName>
    </submittedName>
</protein>
<evidence type="ECO:0000313" key="1">
    <source>
        <dbReference type="EMBL" id="CCI12725.1"/>
    </source>
</evidence>
<dbReference type="Proteomes" id="UP000003273">
    <property type="component" value="Unassembled WGS sequence"/>
</dbReference>
<reference evidence="1 2" key="1">
    <citation type="submission" date="2012-04" db="EMBL/GenBank/DDBJ databases">
        <authorList>
            <person name="Genoscope - CEA"/>
        </authorList>
    </citation>
    <scope>NUCLEOTIDE SEQUENCE [LARGE SCALE GENOMIC DNA]</scope>
    <source>
        <strain evidence="1 2">9806</strain>
    </source>
</reference>